<dbReference type="EMBL" id="LAQJ01000016">
    <property type="protein sequence ID" value="KKO21135.1"/>
    <property type="molecule type" value="Genomic_DNA"/>
</dbReference>
<evidence type="ECO:0000313" key="1">
    <source>
        <dbReference type="EMBL" id="KKO21135.1"/>
    </source>
</evidence>
<name>A0A0M2UZX4_9BACT</name>
<dbReference type="AlphaFoldDB" id="A0A0M2UZX4"/>
<dbReference type="Proteomes" id="UP000034954">
    <property type="component" value="Unassembled WGS sequence"/>
</dbReference>
<accession>A0A0M2UZX4</accession>
<reference evidence="1 2" key="1">
    <citation type="journal article" date="2013" name="BMC Microbiol.">
        <title>Identification of the type II cytochrome c maturation pathway in anammox bacteria by comparative genomics.</title>
        <authorList>
            <person name="Ferousi C."/>
            <person name="Speth D.R."/>
            <person name="Reimann J."/>
            <person name="Op den Camp H.J."/>
            <person name="Allen J.W."/>
            <person name="Keltjens J.T."/>
            <person name="Jetten M.S."/>
        </authorList>
    </citation>
    <scope>NUCLEOTIDE SEQUENCE [LARGE SCALE GENOMIC DNA]</scope>
    <source>
        <strain evidence="1">RU1</strain>
    </source>
</reference>
<evidence type="ECO:0000313" key="2">
    <source>
        <dbReference type="Proteomes" id="UP000034954"/>
    </source>
</evidence>
<keyword evidence="2" id="KW-1185">Reference proteome</keyword>
<proteinExistence type="predicted"/>
<organism evidence="1 2">
    <name type="scientific">Candidatus Brocadia fulgida</name>
    <dbReference type="NCBI Taxonomy" id="380242"/>
    <lineage>
        <taxon>Bacteria</taxon>
        <taxon>Pseudomonadati</taxon>
        <taxon>Planctomycetota</taxon>
        <taxon>Candidatus Brocadiia</taxon>
        <taxon>Candidatus Brocadiales</taxon>
        <taxon>Candidatus Brocadiaceae</taxon>
        <taxon>Candidatus Brocadia</taxon>
    </lineage>
</organism>
<comment type="caution">
    <text evidence="1">The sequence shown here is derived from an EMBL/GenBank/DDBJ whole genome shotgun (WGS) entry which is preliminary data.</text>
</comment>
<protein>
    <submittedName>
        <fullName evidence="1">Uncharacterized protein</fullName>
    </submittedName>
</protein>
<sequence length="190" mass="22082">MSPVFDSGELSLNTNFIIGGRIENYKENIRKRGCSGYFDFDKNAPVLIRFPTPMYMQKFLSKICSYLPHLSESSIRREFRHAFSMGTAHKNRELAEPELALIQKLVIIVKKRRLTVPSTLFLECTQPLSYLGSQMMVFFRPFLTFFFTPAEYDLLQGILEKREGIKRIIEELEKSDTHRKDAKVAEDDSK</sequence>
<gene>
    <name evidence="1" type="ORF">BROFUL_00136</name>
</gene>